<dbReference type="InterPro" id="IPR001608">
    <property type="entry name" value="Ala_racemase_N"/>
</dbReference>
<dbReference type="OMA" id="HIPFHLI"/>
<keyword evidence="8" id="KW-1185">Reference proteome</keyword>
<reference evidence="7" key="4">
    <citation type="journal article" date="2015" name="PLoS ONE">
        <title>Comprehensive Evaluation of Toxoplasma gondii VEG and Neospora caninum LIV Genomes with Tachyzoite Stage Transcriptome and Proteome Defines Novel Transcript Features.</title>
        <authorList>
            <person name="Ramaprasad A."/>
            <person name="Mourier T."/>
            <person name="Naeem R."/>
            <person name="Malas T.B."/>
            <person name="Moussa E."/>
            <person name="Panigrahi A."/>
            <person name="Vermont S.J."/>
            <person name="Otto T.D."/>
            <person name="Wastling J."/>
            <person name="Pain A."/>
        </authorList>
    </citation>
    <scope>NUCLEOTIDE SEQUENCE</scope>
    <source>
        <strain evidence="7">Liverpool</strain>
    </source>
</reference>
<dbReference type="Pfam" id="PF01168">
    <property type="entry name" value="Ala_racemase_N"/>
    <property type="match status" value="1"/>
</dbReference>
<dbReference type="PANTHER" id="PTHR10146:SF14">
    <property type="entry name" value="PYRIDOXAL PHOSPHATE HOMEOSTASIS PROTEIN"/>
    <property type="match status" value="1"/>
</dbReference>
<dbReference type="InParanoid" id="F0VAC7"/>
<evidence type="ECO:0000313" key="7">
    <source>
        <dbReference type="EMBL" id="CEL65228.1"/>
    </source>
</evidence>
<dbReference type="eggNOG" id="KOG3157">
    <property type="taxonomic scope" value="Eukaryota"/>
</dbReference>
<evidence type="ECO:0000259" key="5">
    <source>
        <dbReference type="Pfam" id="PF01168"/>
    </source>
</evidence>
<comment type="similarity">
    <text evidence="2 3">Belongs to the pyridoxal phosphate-binding protein YggS/PROSC family.</text>
</comment>
<name>F0VAC7_NEOCL</name>
<feature type="region of interest" description="Disordered" evidence="4">
    <location>
        <begin position="167"/>
        <end position="188"/>
    </location>
</feature>
<dbReference type="InterPro" id="IPR011078">
    <property type="entry name" value="PyrdxlP_homeostasis"/>
</dbReference>
<evidence type="ECO:0000256" key="2">
    <source>
        <dbReference type="HAMAP-Rule" id="MF_03225"/>
    </source>
</evidence>
<dbReference type="GeneID" id="13441649"/>
<feature type="region of interest" description="Disordered" evidence="4">
    <location>
        <begin position="252"/>
        <end position="294"/>
    </location>
</feature>
<dbReference type="Proteomes" id="UP000007494">
    <property type="component" value="Chromosome IV"/>
</dbReference>
<feature type="compositionally biased region" description="Basic and acidic residues" evidence="4">
    <location>
        <begin position="252"/>
        <end position="263"/>
    </location>
</feature>
<feature type="modified residue" description="N6-(pyridoxal phosphate)lysine" evidence="2">
    <location>
        <position position="62"/>
    </location>
</feature>
<dbReference type="EMBL" id="FR823384">
    <property type="protein sequence ID" value="CBZ50616.1"/>
    <property type="molecule type" value="Genomic_DNA"/>
</dbReference>
<dbReference type="GO" id="GO:0030170">
    <property type="term" value="F:pyridoxal phosphate binding"/>
    <property type="evidence" value="ECO:0007669"/>
    <property type="project" value="UniProtKB-UniRule"/>
</dbReference>
<keyword evidence="1 2" id="KW-0663">Pyridoxal phosphate</keyword>
<feature type="compositionally biased region" description="Basic and acidic residues" evidence="4">
    <location>
        <begin position="270"/>
        <end position="288"/>
    </location>
</feature>
<comment type="function">
    <text evidence="2">Pyridoxal 5'-phosphate (PLP)-binding protein, which may be involved in intracellular homeostatic regulation of pyridoxal 5'-phosphate (PLP), the active form of vitamin B6.</text>
</comment>
<feature type="compositionally biased region" description="Basic and acidic residues" evidence="4">
    <location>
        <begin position="167"/>
        <end position="183"/>
    </location>
</feature>
<dbReference type="AlphaFoldDB" id="F0VAC7"/>
<sequence>MATDAASLDCRIRENLQRVRGEVRALASRHAPPSASSPSATSSAATGAAAGRLKVRILAVSKHHPAAAVAAAAQAGQRHFGENYVQELVDKAAQLRELDLEWHMIGHLQSNKVKQLLTACPRLYAVETVDSKKLAKTLNDAAAAVLPQRNGAPLRVLVQVNASDEESKSGVRLHANDNPDEKTAGTSGDSAVRELVEYIIDSCPHLRFSGLMTIGDPDPERTPGTFAKLAKLRLDLLELPRVRQVFAPRAENVHGRAEGKRAVQAEPPEGNEHCGDSDAERDTDERFELSMGMSGDMAEAIKHGSTEVRIGTAIFGSRPAQPKSRS</sequence>
<dbReference type="FunCoup" id="F0VAC7">
    <property type="interactions" value="170"/>
</dbReference>
<evidence type="ECO:0000313" key="8">
    <source>
        <dbReference type="Proteomes" id="UP000007494"/>
    </source>
</evidence>
<protein>
    <recommendedName>
        <fullName evidence="2">Pyridoxal phosphate homeostasis protein</fullName>
        <shortName evidence="2">PLP homeostasis protein</shortName>
    </recommendedName>
</protein>
<evidence type="ECO:0000256" key="4">
    <source>
        <dbReference type="SAM" id="MobiDB-lite"/>
    </source>
</evidence>
<dbReference type="EMBL" id="LN714478">
    <property type="protein sequence ID" value="CEL65228.1"/>
    <property type="molecule type" value="Genomic_DNA"/>
</dbReference>
<dbReference type="SUPFAM" id="SSF51419">
    <property type="entry name" value="PLP-binding barrel"/>
    <property type="match status" value="2"/>
</dbReference>
<accession>F0VAC7</accession>
<evidence type="ECO:0000313" key="6">
    <source>
        <dbReference type="EMBL" id="CBZ50616.1"/>
    </source>
</evidence>
<reference evidence="6" key="2">
    <citation type="submission" date="2011-03" db="EMBL/GenBank/DDBJ databases">
        <title>Comparative genomics and transcriptomics of Neospora caninum and Toxoplasma gondii.</title>
        <authorList>
            <person name="Reid A.J."/>
            <person name="Sohal A."/>
            <person name="Harris D."/>
            <person name="Quail M."/>
            <person name="Sanders M."/>
            <person name="Berriman M."/>
            <person name="Wastling J.M."/>
            <person name="Pain A."/>
        </authorList>
    </citation>
    <scope>NUCLEOTIDE SEQUENCE</scope>
    <source>
        <strain evidence="6">Liverpool</strain>
    </source>
</reference>
<dbReference type="InterPro" id="IPR029066">
    <property type="entry name" value="PLP-binding_barrel"/>
</dbReference>
<feature type="region of interest" description="Disordered" evidence="4">
    <location>
        <begin position="25"/>
        <end position="45"/>
    </location>
</feature>
<feature type="domain" description="Alanine racemase N-terminal" evidence="5">
    <location>
        <begin position="54"/>
        <end position="173"/>
    </location>
</feature>
<evidence type="ECO:0000256" key="3">
    <source>
        <dbReference type="RuleBase" id="RU004514"/>
    </source>
</evidence>
<dbReference type="Gene3D" id="3.20.20.10">
    <property type="entry name" value="Alanine racemase"/>
    <property type="match status" value="1"/>
</dbReference>
<evidence type="ECO:0000256" key="1">
    <source>
        <dbReference type="ARBA" id="ARBA00022898"/>
    </source>
</evidence>
<reference evidence="8" key="3">
    <citation type="journal article" date="2012" name="PLoS Pathog.">
        <title>Comparative genomics of the apicomplexan parasites Toxoplasma gondii and Neospora caninum: Coccidia differing in host range and transmission strategy.</title>
        <authorList>
            <person name="Reid A.J."/>
            <person name="Vermont S.J."/>
            <person name="Cotton J.A."/>
            <person name="Harris D."/>
            <person name="Hill-Cawthorne G.A."/>
            <person name="Konen-Waisman S."/>
            <person name="Latham S.M."/>
            <person name="Mourier T."/>
            <person name="Norton R."/>
            <person name="Quail M.A."/>
            <person name="Sanders M."/>
            <person name="Shanmugam D."/>
            <person name="Sohal A."/>
            <person name="Wasmuth J.D."/>
            <person name="Brunk B."/>
            <person name="Grigg M.E."/>
            <person name="Howard J.C."/>
            <person name="Parkinson J."/>
            <person name="Roos D.S."/>
            <person name="Trees A.J."/>
            <person name="Berriman M."/>
            <person name="Pain A."/>
            <person name="Wastling J.M."/>
        </authorList>
    </citation>
    <scope>NUCLEOTIDE SEQUENCE [LARGE SCALE GENOMIC DNA]</scope>
    <source>
        <strain evidence="8">Liverpool</strain>
    </source>
</reference>
<dbReference type="NCBIfam" id="TIGR00044">
    <property type="entry name" value="YggS family pyridoxal phosphate-dependent enzyme"/>
    <property type="match status" value="1"/>
</dbReference>
<dbReference type="OrthoDB" id="10264196at2759"/>
<gene>
    <name evidence="7" type="ORF">BN1204_010840</name>
    <name evidence="6" type="ORF">NCLIV_010840</name>
</gene>
<proteinExistence type="inferred from homology"/>
<organism evidence="6 8">
    <name type="scientific">Neospora caninum (strain Liverpool)</name>
    <dbReference type="NCBI Taxonomy" id="572307"/>
    <lineage>
        <taxon>Eukaryota</taxon>
        <taxon>Sar</taxon>
        <taxon>Alveolata</taxon>
        <taxon>Apicomplexa</taxon>
        <taxon>Conoidasida</taxon>
        <taxon>Coccidia</taxon>
        <taxon>Eucoccidiorida</taxon>
        <taxon>Eimeriorina</taxon>
        <taxon>Sarcocystidae</taxon>
        <taxon>Neospora</taxon>
    </lineage>
</organism>
<dbReference type="PROSITE" id="PS01211">
    <property type="entry name" value="UPF0001"/>
    <property type="match status" value="1"/>
</dbReference>
<dbReference type="PANTHER" id="PTHR10146">
    <property type="entry name" value="PROLINE SYNTHETASE CO-TRANSCRIBED BACTERIAL HOMOLOG PROTEIN"/>
    <property type="match status" value="1"/>
</dbReference>
<reference evidence="6" key="1">
    <citation type="submission" date="2011-02" db="EMBL/GenBank/DDBJ databases">
        <authorList>
            <person name="Aslett M."/>
        </authorList>
    </citation>
    <scope>NUCLEOTIDE SEQUENCE</scope>
    <source>
        <strain evidence="6">Liverpool</strain>
    </source>
</reference>
<dbReference type="HAMAP" id="MF_02087">
    <property type="entry name" value="PLP_homeostasis"/>
    <property type="match status" value="1"/>
</dbReference>
<dbReference type="VEuPathDB" id="ToxoDB:NCLIV_010840"/>
<dbReference type="RefSeq" id="XP_003880649.1">
    <property type="nucleotide sequence ID" value="XM_003880600.1"/>
</dbReference>